<gene>
    <name evidence="1" type="ORF">ISN45_Aa08g012070</name>
</gene>
<name>A0A8T1XH39_9BRAS</name>
<organism evidence="1 2">
    <name type="scientific">Arabidopsis thaliana x Arabidopsis arenosa</name>
    <dbReference type="NCBI Taxonomy" id="1240361"/>
    <lineage>
        <taxon>Eukaryota</taxon>
        <taxon>Viridiplantae</taxon>
        <taxon>Streptophyta</taxon>
        <taxon>Embryophyta</taxon>
        <taxon>Tracheophyta</taxon>
        <taxon>Spermatophyta</taxon>
        <taxon>Magnoliopsida</taxon>
        <taxon>eudicotyledons</taxon>
        <taxon>Gunneridae</taxon>
        <taxon>Pentapetalae</taxon>
        <taxon>rosids</taxon>
        <taxon>malvids</taxon>
        <taxon>Brassicales</taxon>
        <taxon>Brassicaceae</taxon>
        <taxon>Camelineae</taxon>
        <taxon>Arabidopsis</taxon>
    </lineage>
</organism>
<protein>
    <submittedName>
        <fullName evidence="1">Uncharacterized protein</fullName>
    </submittedName>
</protein>
<proteinExistence type="predicted"/>
<dbReference type="Proteomes" id="UP000694240">
    <property type="component" value="Chromosome 13"/>
</dbReference>
<accession>A0A8T1XH39</accession>
<comment type="caution">
    <text evidence="1">The sequence shown here is derived from an EMBL/GenBank/DDBJ whole genome shotgun (WGS) entry which is preliminary data.</text>
</comment>
<keyword evidence="2" id="KW-1185">Reference proteome</keyword>
<sequence length="38" mass="4515">MDQWESVSWIEEPLKCHDQGHKGCFKKRKKMIYNCSGS</sequence>
<evidence type="ECO:0000313" key="1">
    <source>
        <dbReference type="EMBL" id="KAG7533587.1"/>
    </source>
</evidence>
<evidence type="ECO:0000313" key="2">
    <source>
        <dbReference type="Proteomes" id="UP000694240"/>
    </source>
</evidence>
<dbReference type="EMBL" id="JAEFBK010000013">
    <property type="protein sequence ID" value="KAG7533587.1"/>
    <property type="molecule type" value="Genomic_DNA"/>
</dbReference>
<reference evidence="1 2" key="1">
    <citation type="submission" date="2020-12" db="EMBL/GenBank/DDBJ databases">
        <title>Concerted genomic and epigenomic changes stabilize Arabidopsis allopolyploids.</title>
        <authorList>
            <person name="Chen Z."/>
        </authorList>
    </citation>
    <scope>NUCLEOTIDE SEQUENCE [LARGE SCALE GENOMIC DNA]</scope>
    <source>
        <strain evidence="1">Allo738</strain>
        <tissue evidence="1">Leaf</tissue>
    </source>
</reference>
<dbReference type="AlphaFoldDB" id="A0A8T1XH39"/>